<keyword evidence="2" id="KW-1185">Reference proteome</keyword>
<dbReference type="OrthoDB" id="3579049at2"/>
<evidence type="ECO:0000313" key="1">
    <source>
        <dbReference type="EMBL" id="RZS32795.1"/>
    </source>
</evidence>
<evidence type="ECO:0000313" key="2">
    <source>
        <dbReference type="Proteomes" id="UP000294257"/>
    </source>
</evidence>
<protein>
    <submittedName>
        <fullName evidence="1">Uncharacterized protein</fullName>
    </submittedName>
</protein>
<dbReference type="AlphaFoldDB" id="A0A4Q7KEV6"/>
<name>A0A4Q7KEV6_9PSEU</name>
<dbReference type="EMBL" id="SGWQ01000011">
    <property type="protein sequence ID" value="RZS32795.1"/>
    <property type="molecule type" value="Genomic_DNA"/>
</dbReference>
<organism evidence="1 2">
    <name type="scientific">Herbihabitans rhizosphaerae</name>
    <dbReference type="NCBI Taxonomy" id="1872711"/>
    <lineage>
        <taxon>Bacteria</taxon>
        <taxon>Bacillati</taxon>
        <taxon>Actinomycetota</taxon>
        <taxon>Actinomycetes</taxon>
        <taxon>Pseudonocardiales</taxon>
        <taxon>Pseudonocardiaceae</taxon>
        <taxon>Herbihabitans</taxon>
    </lineage>
</organism>
<dbReference type="RefSeq" id="WP_130347744.1">
    <property type="nucleotide sequence ID" value="NZ_SGWQ01000011.1"/>
</dbReference>
<proteinExistence type="predicted"/>
<sequence>MSDDAIRDAVLRRLDLLDHVADGGDPRTVEALARTELHRLAEGWRLLLTVHQPDHDRRCQACPRGWRGKRWPCQVWRMAHRQLIGDATGHRVRKGPSRHGR</sequence>
<reference evidence="1 2" key="1">
    <citation type="submission" date="2019-02" db="EMBL/GenBank/DDBJ databases">
        <title>Genomic Encyclopedia of Type Strains, Phase IV (KMG-IV): sequencing the most valuable type-strain genomes for metagenomic binning, comparative biology and taxonomic classification.</title>
        <authorList>
            <person name="Goeker M."/>
        </authorList>
    </citation>
    <scope>NUCLEOTIDE SEQUENCE [LARGE SCALE GENOMIC DNA]</scope>
    <source>
        <strain evidence="1 2">DSM 101727</strain>
    </source>
</reference>
<dbReference type="Proteomes" id="UP000294257">
    <property type="component" value="Unassembled WGS sequence"/>
</dbReference>
<comment type="caution">
    <text evidence="1">The sequence shown here is derived from an EMBL/GenBank/DDBJ whole genome shotgun (WGS) entry which is preliminary data.</text>
</comment>
<accession>A0A4Q7KEV6</accession>
<gene>
    <name evidence="1" type="ORF">EV193_111180</name>
</gene>